<feature type="transmembrane region" description="Helical" evidence="2">
    <location>
        <begin position="110"/>
        <end position="130"/>
    </location>
</feature>
<accession>A0A4R4YGB6</accession>
<proteinExistence type="predicted"/>
<organism evidence="3 4">
    <name type="scientific">Nonomuraea terrae</name>
    <dbReference type="NCBI Taxonomy" id="2530383"/>
    <lineage>
        <taxon>Bacteria</taxon>
        <taxon>Bacillati</taxon>
        <taxon>Actinomycetota</taxon>
        <taxon>Actinomycetes</taxon>
        <taxon>Streptosporangiales</taxon>
        <taxon>Streptosporangiaceae</taxon>
        <taxon>Nonomuraea</taxon>
    </lineage>
</organism>
<dbReference type="EMBL" id="SMKQ01000129">
    <property type="protein sequence ID" value="TDD42272.1"/>
    <property type="molecule type" value="Genomic_DNA"/>
</dbReference>
<reference evidence="3 4" key="1">
    <citation type="submission" date="2019-03" db="EMBL/GenBank/DDBJ databases">
        <title>Draft genome sequences of novel Actinobacteria.</title>
        <authorList>
            <person name="Sahin N."/>
            <person name="Ay H."/>
            <person name="Saygin H."/>
        </authorList>
    </citation>
    <scope>NUCLEOTIDE SEQUENCE [LARGE SCALE GENOMIC DNA]</scope>
    <source>
        <strain evidence="3 4">CH32</strain>
    </source>
</reference>
<protein>
    <submittedName>
        <fullName evidence="3">Uncharacterized protein</fullName>
    </submittedName>
</protein>
<evidence type="ECO:0000313" key="4">
    <source>
        <dbReference type="Proteomes" id="UP000295302"/>
    </source>
</evidence>
<evidence type="ECO:0000256" key="2">
    <source>
        <dbReference type="SAM" id="Phobius"/>
    </source>
</evidence>
<feature type="region of interest" description="Disordered" evidence="1">
    <location>
        <begin position="157"/>
        <end position="176"/>
    </location>
</feature>
<dbReference type="RefSeq" id="WP_132618117.1">
    <property type="nucleotide sequence ID" value="NZ_SMKQ01000129.1"/>
</dbReference>
<keyword evidence="2" id="KW-1133">Transmembrane helix</keyword>
<dbReference type="AlphaFoldDB" id="A0A4R4YGB6"/>
<keyword evidence="4" id="KW-1185">Reference proteome</keyword>
<feature type="transmembrane region" description="Helical" evidence="2">
    <location>
        <begin position="42"/>
        <end position="61"/>
    </location>
</feature>
<keyword evidence="2" id="KW-0472">Membrane</keyword>
<evidence type="ECO:0000256" key="1">
    <source>
        <dbReference type="SAM" id="MobiDB-lite"/>
    </source>
</evidence>
<keyword evidence="2" id="KW-0812">Transmembrane</keyword>
<feature type="transmembrane region" description="Helical" evidence="2">
    <location>
        <begin position="7"/>
        <end position="30"/>
    </location>
</feature>
<gene>
    <name evidence="3" type="ORF">E1286_31155</name>
</gene>
<feature type="transmembrane region" description="Helical" evidence="2">
    <location>
        <begin position="68"/>
        <end position="90"/>
    </location>
</feature>
<name>A0A4R4YGB6_9ACTN</name>
<dbReference type="OrthoDB" id="3544501at2"/>
<evidence type="ECO:0000313" key="3">
    <source>
        <dbReference type="EMBL" id="TDD42272.1"/>
    </source>
</evidence>
<comment type="caution">
    <text evidence="3">The sequence shown here is derived from an EMBL/GenBank/DDBJ whole genome shotgun (WGS) entry which is preliminary data.</text>
</comment>
<dbReference type="Proteomes" id="UP000295302">
    <property type="component" value="Unassembled WGS sequence"/>
</dbReference>
<sequence>MSNGARHALGVVAGLFLPAIVTAALWYGVGDFGLQAQRDFRISWPAVAALAAAALLLAFLAGSRLSPIASLFGGLGFTTLGVLPVLELLGGTPLLPDDLLPGVMRTGMMTVAYSGLQAALGVMLLVVSMFPSRWRAFAARSAPEVAPAYDTGYDKTPSMFQPYNEPEDTTRPMFRQ</sequence>